<dbReference type="Proteomes" id="UP000789375">
    <property type="component" value="Unassembled WGS sequence"/>
</dbReference>
<reference evidence="1" key="1">
    <citation type="submission" date="2021-06" db="EMBL/GenBank/DDBJ databases">
        <authorList>
            <person name="Kallberg Y."/>
            <person name="Tangrot J."/>
            <person name="Rosling A."/>
        </authorList>
    </citation>
    <scope>NUCLEOTIDE SEQUENCE</scope>
    <source>
        <strain evidence="1">87-6 pot B 2015</strain>
    </source>
</reference>
<dbReference type="AlphaFoldDB" id="A0A9N8WDN6"/>
<keyword evidence="2" id="KW-1185">Reference proteome</keyword>
<comment type="caution">
    <text evidence="1">The sequence shown here is derived from an EMBL/GenBank/DDBJ whole genome shotgun (WGS) entry which is preliminary data.</text>
</comment>
<organism evidence="1 2">
    <name type="scientific">Funneliformis mosseae</name>
    <name type="common">Endomycorrhizal fungus</name>
    <name type="synonym">Glomus mosseae</name>
    <dbReference type="NCBI Taxonomy" id="27381"/>
    <lineage>
        <taxon>Eukaryota</taxon>
        <taxon>Fungi</taxon>
        <taxon>Fungi incertae sedis</taxon>
        <taxon>Mucoromycota</taxon>
        <taxon>Glomeromycotina</taxon>
        <taxon>Glomeromycetes</taxon>
        <taxon>Glomerales</taxon>
        <taxon>Glomeraceae</taxon>
        <taxon>Funneliformis</taxon>
    </lineage>
</organism>
<accession>A0A9N8WDN6</accession>
<evidence type="ECO:0000313" key="2">
    <source>
        <dbReference type="Proteomes" id="UP000789375"/>
    </source>
</evidence>
<proteinExistence type="predicted"/>
<name>A0A9N8WDN6_FUNMO</name>
<gene>
    <name evidence="1" type="ORF">FMOSSE_LOCUS3012</name>
</gene>
<protein>
    <submittedName>
        <fullName evidence="1">7486_t:CDS:1</fullName>
    </submittedName>
</protein>
<dbReference type="EMBL" id="CAJVPP010000419">
    <property type="protein sequence ID" value="CAG8480798.1"/>
    <property type="molecule type" value="Genomic_DNA"/>
</dbReference>
<sequence>MQSQQEILSIRNYNRIYNPTRYYIKLVAAQTKESQKLTALSFLRLIISFEIKRIHVYDAIIIDTLTDQLWDSSTPFQQEKWTAFANDVNEMKRANEELLNRISGITEPQIVNSDFERNFFYGVSFP</sequence>
<evidence type="ECO:0000313" key="1">
    <source>
        <dbReference type="EMBL" id="CAG8480798.1"/>
    </source>
</evidence>